<feature type="region of interest" description="Disordered" evidence="6">
    <location>
        <begin position="78"/>
        <end position="183"/>
    </location>
</feature>
<evidence type="ECO:0000313" key="10">
    <source>
        <dbReference type="Proteomes" id="UP001304243"/>
    </source>
</evidence>
<dbReference type="InterPro" id="IPR045120">
    <property type="entry name" value="Suco/Slp1-like"/>
</dbReference>
<dbReference type="GO" id="GO:0008460">
    <property type="term" value="F:dTDP-glucose 4,6-dehydratase activity"/>
    <property type="evidence" value="ECO:0007669"/>
    <property type="project" value="UniProtKB-EC"/>
</dbReference>
<feature type="compositionally biased region" description="Basic and acidic residues" evidence="6">
    <location>
        <begin position="105"/>
        <end position="121"/>
    </location>
</feature>
<organism evidence="9 10">
    <name type="scientific">Mucor velutinosus</name>
    <dbReference type="NCBI Taxonomy" id="708070"/>
    <lineage>
        <taxon>Eukaryota</taxon>
        <taxon>Fungi</taxon>
        <taxon>Fungi incertae sedis</taxon>
        <taxon>Mucoromycota</taxon>
        <taxon>Mucoromycotina</taxon>
        <taxon>Mucoromycetes</taxon>
        <taxon>Mucorales</taxon>
        <taxon>Mucorineae</taxon>
        <taxon>Mucoraceae</taxon>
        <taxon>Mucor</taxon>
    </lineage>
</organism>
<dbReference type="EMBL" id="JASEJX010000021">
    <property type="protein sequence ID" value="KAK4512910.1"/>
    <property type="molecule type" value="Genomic_DNA"/>
</dbReference>
<dbReference type="Proteomes" id="UP001304243">
    <property type="component" value="Unassembled WGS sequence"/>
</dbReference>
<dbReference type="RefSeq" id="XP_064679576.1">
    <property type="nucleotide sequence ID" value="XM_064822976.1"/>
</dbReference>
<keyword evidence="3" id="KW-1133">Transmembrane helix</keyword>
<keyword evidence="10" id="KW-1185">Reference proteome</keyword>
<keyword evidence="7" id="KW-0732">Signal</keyword>
<proteinExistence type="predicted"/>
<keyword evidence="5" id="KW-0175">Coiled coil</keyword>
<feature type="coiled-coil region" evidence="5">
    <location>
        <begin position="733"/>
        <end position="768"/>
    </location>
</feature>
<feature type="compositionally biased region" description="Polar residues" evidence="6">
    <location>
        <begin position="592"/>
        <end position="625"/>
    </location>
</feature>
<feature type="compositionally biased region" description="Low complexity" evidence="6">
    <location>
        <begin position="561"/>
        <end position="588"/>
    </location>
</feature>
<dbReference type="PANTHER" id="PTHR12953:SF0">
    <property type="entry name" value="SUN DOMAIN-CONTAINING OSSIFICATION FACTOR"/>
    <property type="match status" value="1"/>
</dbReference>
<feature type="region of interest" description="Disordered" evidence="6">
    <location>
        <begin position="917"/>
        <end position="966"/>
    </location>
</feature>
<feature type="compositionally biased region" description="Low complexity" evidence="6">
    <location>
        <begin position="956"/>
        <end position="966"/>
    </location>
</feature>
<keyword evidence="2" id="KW-0812">Transmembrane</keyword>
<feature type="domain" description="SUN" evidence="8">
    <location>
        <begin position="221"/>
        <end position="391"/>
    </location>
</feature>
<feature type="region of interest" description="Disordered" evidence="6">
    <location>
        <begin position="519"/>
        <end position="625"/>
    </location>
</feature>
<comment type="caution">
    <text evidence="9">The sequence shown here is derived from an EMBL/GenBank/DDBJ whole genome shotgun (WGS) entry which is preliminary data.</text>
</comment>
<reference evidence="9 10" key="1">
    <citation type="submission" date="2022-11" db="EMBL/GenBank/DDBJ databases">
        <title>Mucor velutinosus strain NIH1002 WGS.</title>
        <authorList>
            <person name="Subramanian P."/>
            <person name="Mullikin J.C."/>
            <person name="Segre J.A."/>
            <person name="Zelazny A.M."/>
        </authorList>
    </citation>
    <scope>NUCLEOTIDE SEQUENCE [LARGE SCALE GENOMIC DNA]</scope>
    <source>
        <strain evidence="9 10">NIH1002</strain>
    </source>
</reference>
<gene>
    <name evidence="9" type="ORF">ATC70_003620</name>
</gene>
<dbReference type="EC" id="4.2.1.46" evidence="9"/>
<protein>
    <submittedName>
        <fullName evidence="9">NAD(P)-bd_dom domain-containing protein</fullName>
        <ecNumber evidence="9">4.2.1.46</ecNumber>
    </submittedName>
</protein>
<dbReference type="InterPro" id="IPR012919">
    <property type="entry name" value="SUN_dom"/>
</dbReference>
<dbReference type="GeneID" id="89947322"/>
<dbReference type="Pfam" id="PF07738">
    <property type="entry name" value="Sad1_UNC"/>
    <property type="match status" value="1"/>
</dbReference>
<evidence type="ECO:0000256" key="4">
    <source>
        <dbReference type="ARBA" id="ARBA00023136"/>
    </source>
</evidence>
<dbReference type="PANTHER" id="PTHR12953">
    <property type="entry name" value="MEMBRANE PROTEIN CH1 RELATED"/>
    <property type="match status" value="1"/>
</dbReference>
<dbReference type="PROSITE" id="PS51469">
    <property type="entry name" value="SUN"/>
    <property type="match status" value="1"/>
</dbReference>
<feature type="chain" id="PRO_5042965270" evidence="7">
    <location>
        <begin position="21"/>
        <end position="966"/>
    </location>
</feature>
<evidence type="ECO:0000256" key="3">
    <source>
        <dbReference type="ARBA" id="ARBA00022989"/>
    </source>
</evidence>
<evidence type="ECO:0000313" key="9">
    <source>
        <dbReference type="EMBL" id="KAK4512910.1"/>
    </source>
</evidence>
<dbReference type="GO" id="GO:0005737">
    <property type="term" value="C:cytoplasm"/>
    <property type="evidence" value="ECO:0007669"/>
    <property type="project" value="TreeGrafter"/>
</dbReference>
<feature type="compositionally biased region" description="Basic and acidic residues" evidence="6">
    <location>
        <begin position="933"/>
        <end position="943"/>
    </location>
</feature>
<keyword evidence="9" id="KW-0456">Lyase</keyword>
<feature type="compositionally biased region" description="Pro residues" evidence="6">
    <location>
        <begin position="649"/>
        <end position="661"/>
    </location>
</feature>
<feature type="signal peptide" evidence="7">
    <location>
        <begin position="1"/>
        <end position="20"/>
    </location>
</feature>
<dbReference type="Gene3D" id="2.60.120.260">
    <property type="entry name" value="Galactose-binding domain-like"/>
    <property type="match status" value="1"/>
</dbReference>
<sequence length="966" mass="108591">MHYSQHWPFYLFILLPLVLTAKPSYKAKQCLRYRDNDIFAETCPAYSQGTVDFSAALFPDAAVISDLSKPNIIEKPVYNEPVHKEPDNGLEEPAKATNSLPSKKTNNDDTWQTHDTQDSRPHTTINDTKQQQDAASNNEKRKPLVSFEEWQKKIAQIENDKERRHKRKTVEDEGDGLPNKKQQMVDSIDGGFADDFGSMFEDLLGGVGGKDKKKPNVYAEGEYIAPSQSGPDSKNKKKQQFADVRMKSLKERFNYASTDCAATVRKVNKQAKGAQSILYESKDQYLLNKCSADKFVIINLCEEIVVDTIVMANFEFFSSTFKDFRVYASSKYPTKDWRLLGQWQARNTRDLQVFKVPYSGFLEYMKIEFLTHYGHEYYCPLSLVRVHGMPMLEFYNTVESKDQYPVLEEEHLWPAEVREQIIQPQFDVNDTAESFPVKMDLDEDDVKLIIPPINTAIETLTSFEPENTVPTQTDTALEVKAAKTIVKEPTENDMADKTAEEETGIAEITITQVISQTENSVPITPSDTLIDASNTTRSDTVPLSSSSPSSSSKKKTKVASDKGASSSSIKNPSSTSSNSVIAASNAVKSDIDNMSSENTDSSTDIASGQTSNEASTADNAEADSNTAQHHVDLTVSTTSSTTIVLPQSPLPAPQQPKPIPPIAHQKEGSTQESIYKTIMKRLNVLEVNMTLSQRFLDEQNKILNDVFMDMEKRHQDQLILLIGHLNETASYKIDSMKRRYEQWYEDLKDQTESDMREMTAKISILADQLSFERRVSVSQLVIMITLFVFMALSRGTFSTLSPVMAAQQEERKRRESIDQSSGLSKETLDILQRSSDNATDATVPSMPTPITEEPKLSIMRKLSELPKKPSNPRRHSDSPYHIMATASNDDGMSRKSSYESLGIEIHNELLHKRLDDLSQQQQQQQRPPLSNDTCRKSSLENLKESASIIKNRKRSSTSPPSSAIIP</sequence>
<evidence type="ECO:0000256" key="2">
    <source>
        <dbReference type="ARBA" id="ARBA00022692"/>
    </source>
</evidence>
<dbReference type="AlphaFoldDB" id="A0AAN7DEB4"/>
<evidence type="ECO:0000256" key="5">
    <source>
        <dbReference type="SAM" id="Coils"/>
    </source>
</evidence>
<evidence type="ECO:0000256" key="6">
    <source>
        <dbReference type="SAM" id="MobiDB-lite"/>
    </source>
</evidence>
<feature type="compositionally biased region" description="Low complexity" evidence="6">
    <location>
        <begin position="538"/>
        <end position="551"/>
    </location>
</feature>
<feature type="region of interest" description="Disordered" evidence="6">
    <location>
        <begin position="832"/>
        <end position="895"/>
    </location>
</feature>
<keyword evidence="4" id="KW-0472">Membrane</keyword>
<comment type="subcellular location">
    <subcellularLocation>
        <location evidence="1">Endomembrane system</location>
    </subcellularLocation>
</comment>
<evidence type="ECO:0000256" key="7">
    <source>
        <dbReference type="SAM" id="SignalP"/>
    </source>
</evidence>
<evidence type="ECO:0000259" key="8">
    <source>
        <dbReference type="PROSITE" id="PS51469"/>
    </source>
</evidence>
<dbReference type="GO" id="GO:0012505">
    <property type="term" value="C:endomembrane system"/>
    <property type="evidence" value="ECO:0007669"/>
    <property type="project" value="UniProtKB-SubCell"/>
</dbReference>
<dbReference type="GO" id="GO:0016020">
    <property type="term" value="C:membrane"/>
    <property type="evidence" value="ECO:0007669"/>
    <property type="project" value="InterPro"/>
</dbReference>
<dbReference type="GO" id="GO:0034975">
    <property type="term" value="P:protein folding in endoplasmic reticulum"/>
    <property type="evidence" value="ECO:0007669"/>
    <property type="project" value="TreeGrafter"/>
</dbReference>
<name>A0AAN7DEB4_9FUNG</name>
<feature type="compositionally biased region" description="Polar residues" evidence="6">
    <location>
        <begin position="832"/>
        <end position="842"/>
    </location>
</feature>
<feature type="region of interest" description="Disordered" evidence="6">
    <location>
        <begin position="649"/>
        <end position="669"/>
    </location>
</feature>
<accession>A0AAN7DEB4</accession>
<evidence type="ECO:0000256" key="1">
    <source>
        <dbReference type="ARBA" id="ARBA00004308"/>
    </source>
</evidence>
<feature type="compositionally biased region" description="Polar residues" evidence="6">
    <location>
        <begin position="122"/>
        <end position="137"/>
    </location>
</feature>
<feature type="compositionally biased region" description="Polar residues" evidence="6">
    <location>
        <begin position="519"/>
        <end position="537"/>
    </location>
</feature>